<dbReference type="Pfam" id="PF00234">
    <property type="entry name" value="Tryp_alpha_amyl"/>
    <property type="match status" value="1"/>
</dbReference>
<feature type="domain" description="Bifunctional inhibitor/plant lipid transfer protein/seed storage helical" evidence="4">
    <location>
        <begin position="30"/>
        <end position="97"/>
    </location>
</feature>
<feature type="chain" id="PRO_5041894053" description="Bifunctional inhibitor/plant lipid transfer protein/seed storage helical domain-containing protein" evidence="3">
    <location>
        <begin position="29"/>
        <end position="100"/>
    </location>
</feature>
<dbReference type="EMBL" id="CP093347">
    <property type="protein sequence ID" value="WOH00275.1"/>
    <property type="molecule type" value="Genomic_DNA"/>
</dbReference>
<dbReference type="EMBL" id="CP093347">
    <property type="protein sequence ID" value="WOH00274.1"/>
    <property type="molecule type" value="Genomic_DNA"/>
</dbReference>
<keyword evidence="3" id="KW-0732">Signal</keyword>
<dbReference type="SMART" id="SM00499">
    <property type="entry name" value="AAI"/>
    <property type="match status" value="1"/>
</dbReference>
<reference evidence="6" key="2">
    <citation type="submission" date="2022-03" db="EMBL/GenBank/DDBJ databases">
        <title>Draft title - Genomic analysis of global carrot germplasm unveils the trajectory of domestication and the origin of high carotenoid orange carrot.</title>
        <authorList>
            <person name="Iorizzo M."/>
            <person name="Ellison S."/>
            <person name="Senalik D."/>
            <person name="Macko-Podgorni A."/>
            <person name="Grzebelus D."/>
            <person name="Bostan H."/>
            <person name="Rolling W."/>
            <person name="Curaba J."/>
            <person name="Simon P."/>
        </authorList>
    </citation>
    <scope>NUCLEOTIDE SEQUENCE</scope>
    <source>
        <tissue evidence="6">Leaf</tissue>
    </source>
</reference>
<evidence type="ECO:0000256" key="2">
    <source>
        <dbReference type="ARBA" id="ARBA00023121"/>
    </source>
</evidence>
<dbReference type="Gene3D" id="1.10.110.10">
    <property type="entry name" value="Plant lipid-transfer and hydrophobic proteins"/>
    <property type="match status" value="1"/>
</dbReference>
<name>A0AAF1AZA8_DAUCS</name>
<sequence length="100" mass="10798">MATTKSVIFTVVIIGFIMIATHIQVAKADCNPLLLISCLPSINDPSIPPPPQCCTNLKAQQPCFCQYLKDPDYKKYLTAPGAKKVADTCGVSIPTKCPML</sequence>
<dbReference type="SUPFAM" id="SSF47699">
    <property type="entry name" value="Bifunctional inhibitor/lipid-transfer protein/seed storage 2S albumin"/>
    <property type="match status" value="1"/>
</dbReference>
<dbReference type="PANTHER" id="PTHR33214:SF69">
    <property type="entry name" value="BIFUNCTIONAL INHIBITOR_LIPID-TRANSFER PROTEIN_SEED STORAGE 2S ALBUMIN SUPERFAMILY PROTEIN"/>
    <property type="match status" value="1"/>
</dbReference>
<reference evidence="6" key="1">
    <citation type="journal article" date="2016" name="Nat. Genet.">
        <title>A high-quality carrot genome assembly provides new insights into carotenoid accumulation and asterid genome evolution.</title>
        <authorList>
            <person name="Iorizzo M."/>
            <person name="Ellison S."/>
            <person name="Senalik D."/>
            <person name="Zeng P."/>
            <person name="Satapoomin P."/>
            <person name="Huang J."/>
            <person name="Bowman M."/>
            <person name="Iovene M."/>
            <person name="Sanseverino W."/>
            <person name="Cavagnaro P."/>
            <person name="Yildiz M."/>
            <person name="Macko-Podgorni A."/>
            <person name="Moranska E."/>
            <person name="Grzebelus E."/>
            <person name="Grzebelus D."/>
            <person name="Ashrafi H."/>
            <person name="Zheng Z."/>
            <person name="Cheng S."/>
            <person name="Spooner D."/>
            <person name="Van Deynze A."/>
            <person name="Simon P."/>
        </authorList>
    </citation>
    <scope>NUCLEOTIDE SEQUENCE</scope>
    <source>
        <tissue evidence="6">Leaf</tissue>
    </source>
</reference>
<organism evidence="6 7">
    <name type="scientific">Daucus carota subsp. sativus</name>
    <name type="common">Carrot</name>
    <dbReference type="NCBI Taxonomy" id="79200"/>
    <lineage>
        <taxon>Eukaryota</taxon>
        <taxon>Viridiplantae</taxon>
        <taxon>Streptophyta</taxon>
        <taxon>Embryophyta</taxon>
        <taxon>Tracheophyta</taxon>
        <taxon>Spermatophyta</taxon>
        <taxon>Magnoliopsida</taxon>
        <taxon>eudicotyledons</taxon>
        <taxon>Gunneridae</taxon>
        <taxon>Pentapetalae</taxon>
        <taxon>asterids</taxon>
        <taxon>campanulids</taxon>
        <taxon>Apiales</taxon>
        <taxon>Apiaceae</taxon>
        <taxon>Apioideae</taxon>
        <taxon>Scandiceae</taxon>
        <taxon>Daucinae</taxon>
        <taxon>Daucus</taxon>
        <taxon>Daucus sect. Daucus</taxon>
    </lineage>
</organism>
<feature type="signal peptide" evidence="3">
    <location>
        <begin position="1"/>
        <end position="28"/>
    </location>
</feature>
<keyword evidence="7" id="KW-1185">Reference proteome</keyword>
<evidence type="ECO:0000313" key="7">
    <source>
        <dbReference type="Proteomes" id="UP000077755"/>
    </source>
</evidence>
<accession>A0AAF1AZA8</accession>
<keyword evidence="1" id="KW-0813">Transport</keyword>
<protein>
    <recommendedName>
        <fullName evidence="4">Bifunctional inhibitor/plant lipid transfer protein/seed storage helical domain-containing protein</fullName>
    </recommendedName>
</protein>
<evidence type="ECO:0000313" key="5">
    <source>
        <dbReference type="EMBL" id="WOH00274.1"/>
    </source>
</evidence>
<proteinExistence type="predicted"/>
<gene>
    <name evidence="5" type="ORF">DCAR_0519633</name>
    <name evidence="6" type="ORF">DCAR_0519634</name>
</gene>
<dbReference type="InterPro" id="IPR033872">
    <property type="entry name" value="nsLTP2"/>
</dbReference>
<evidence type="ECO:0000259" key="4">
    <source>
        <dbReference type="SMART" id="SM00499"/>
    </source>
</evidence>
<dbReference type="PANTHER" id="PTHR33214">
    <property type="entry name" value="BIFUNCTIONAL INHIBITOR/LIPID-TRANSFER PROTEIN/SEED STORAGE 2S ALBUMIN SUPERFAMILY PROTEIN"/>
    <property type="match status" value="1"/>
</dbReference>
<dbReference type="AlphaFoldDB" id="A0AAF1AZA8"/>
<evidence type="ECO:0000256" key="3">
    <source>
        <dbReference type="SAM" id="SignalP"/>
    </source>
</evidence>
<dbReference type="Proteomes" id="UP000077755">
    <property type="component" value="Chromosome 5"/>
</dbReference>
<evidence type="ECO:0000256" key="1">
    <source>
        <dbReference type="ARBA" id="ARBA00022448"/>
    </source>
</evidence>
<dbReference type="CDD" id="cd01959">
    <property type="entry name" value="nsLTP2"/>
    <property type="match status" value="1"/>
</dbReference>
<dbReference type="GO" id="GO:0008289">
    <property type="term" value="F:lipid binding"/>
    <property type="evidence" value="ECO:0007669"/>
    <property type="project" value="UniProtKB-KW"/>
</dbReference>
<keyword evidence="2" id="KW-0446">Lipid-binding</keyword>
<dbReference type="GO" id="GO:0006869">
    <property type="term" value="P:lipid transport"/>
    <property type="evidence" value="ECO:0007669"/>
    <property type="project" value="InterPro"/>
</dbReference>
<evidence type="ECO:0000313" key="6">
    <source>
        <dbReference type="EMBL" id="WOH00275.1"/>
    </source>
</evidence>
<dbReference type="InterPro" id="IPR016140">
    <property type="entry name" value="Bifunc_inhib/LTP/seed_store"/>
</dbReference>
<dbReference type="InterPro" id="IPR036312">
    <property type="entry name" value="Bifun_inhib/LTP/seed_sf"/>
</dbReference>